<dbReference type="Pfam" id="PF13683">
    <property type="entry name" value="rve_3"/>
    <property type="match status" value="1"/>
</dbReference>
<feature type="domain" description="Integrase catalytic" evidence="1">
    <location>
        <begin position="1"/>
        <end position="42"/>
    </location>
</feature>
<dbReference type="InterPro" id="IPR001584">
    <property type="entry name" value="Integrase_cat-core"/>
</dbReference>
<proteinExistence type="predicted"/>
<organism evidence="2">
    <name type="scientific">marine sediment metagenome</name>
    <dbReference type="NCBI Taxonomy" id="412755"/>
    <lineage>
        <taxon>unclassified sequences</taxon>
        <taxon>metagenomes</taxon>
        <taxon>ecological metagenomes</taxon>
    </lineage>
</organism>
<reference evidence="2" key="1">
    <citation type="journal article" date="2014" name="Front. Microbiol.">
        <title>High frequency of phylogenetically diverse reductive dehalogenase-homologous genes in deep subseafloor sedimentary metagenomes.</title>
        <authorList>
            <person name="Kawai M."/>
            <person name="Futagami T."/>
            <person name="Toyoda A."/>
            <person name="Takaki Y."/>
            <person name="Nishi S."/>
            <person name="Hori S."/>
            <person name="Arai W."/>
            <person name="Tsubouchi T."/>
            <person name="Morono Y."/>
            <person name="Uchiyama I."/>
            <person name="Ito T."/>
            <person name="Fujiyama A."/>
            <person name="Inagaki F."/>
            <person name="Takami H."/>
        </authorList>
    </citation>
    <scope>NUCLEOTIDE SEQUENCE</scope>
    <source>
        <strain evidence="2">Expedition CK06-06</strain>
    </source>
</reference>
<dbReference type="AlphaFoldDB" id="X1S582"/>
<dbReference type="EMBL" id="BARW01022626">
    <property type="protein sequence ID" value="GAI88207.1"/>
    <property type="molecule type" value="Genomic_DNA"/>
</dbReference>
<evidence type="ECO:0000259" key="1">
    <source>
        <dbReference type="Pfam" id="PF13683"/>
    </source>
</evidence>
<accession>X1S582</accession>
<evidence type="ECO:0000313" key="2">
    <source>
        <dbReference type="EMBL" id="GAI88207.1"/>
    </source>
</evidence>
<dbReference type="GO" id="GO:0015074">
    <property type="term" value="P:DNA integration"/>
    <property type="evidence" value="ECO:0007669"/>
    <property type="project" value="InterPro"/>
</dbReference>
<gene>
    <name evidence="2" type="ORF">S12H4_37707</name>
</gene>
<name>X1S582_9ZZZZ</name>
<comment type="caution">
    <text evidence="2">The sequence shown here is derived from an EMBL/GenBank/DDBJ whole genome shotgun (WGS) entry which is preliminary data.</text>
</comment>
<protein>
    <recommendedName>
        <fullName evidence="1">Integrase catalytic domain-containing protein</fullName>
    </recommendedName>
</protein>
<sequence>MRDELLNCEIFDTMQEAKVLIERWKTYYNTIRPYSALEYRSPAPESRVVDISLKMA</sequence>